<protein>
    <submittedName>
        <fullName evidence="1">Uncharacterized protein</fullName>
    </submittedName>
</protein>
<proteinExistence type="predicted"/>
<dbReference type="EMBL" id="HACA01023341">
    <property type="protein sequence ID" value="CDW40702.1"/>
    <property type="molecule type" value="Transcribed_RNA"/>
</dbReference>
<name>A0A0K2US41_LEPSM</name>
<accession>A0A0K2US41</accession>
<organism evidence="1">
    <name type="scientific">Lepeophtheirus salmonis</name>
    <name type="common">Salmon louse</name>
    <name type="synonym">Caligus salmonis</name>
    <dbReference type="NCBI Taxonomy" id="72036"/>
    <lineage>
        <taxon>Eukaryota</taxon>
        <taxon>Metazoa</taxon>
        <taxon>Ecdysozoa</taxon>
        <taxon>Arthropoda</taxon>
        <taxon>Crustacea</taxon>
        <taxon>Multicrustacea</taxon>
        <taxon>Hexanauplia</taxon>
        <taxon>Copepoda</taxon>
        <taxon>Siphonostomatoida</taxon>
        <taxon>Caligidae</taxon>
        <taxon>Lepeophtheirus</taxon>
    </lineage>
</organism>
<reference evidence="1" key="1">
    <citation type="submission" date="2014-05" db="EMBL/GenBank/DDBJ databases">
        <authorList>
            <person name="Chronopoulou M."/>
        </authorList>
    </citation>
    <scope>NUCLEOTIDE SEQUENCE</scope>
    <source>
        <tissue evidence="1">Whole organism</tissue>
    </source>
</reference>
<evidence type="ECO:0000313" key="1">
    <source>
        <dbReference type="EMBL" id="CDW40702.1"/>
    </source>
</evidence>
<dbReference type="AlphaFoldDB" id="A0A0K2US41"/>
<sequence length="27" mass="3149">MICITTSNRLFFRHILAHNEVEITAFA</sequence>